<sequence length="600" mass="64167">MTICPPPPPTLSTLPYDILRLIASHLPSAASIANFAATSTPLRSFVALEGWRVFVQVRFPSFHAEIVRESPPLQTADWRTWAQEQTLISRNWQRRGFVARPLEPEISIHVPTGPRGRGRGGATTTTTTATTTTATTRWAWTPGANRGGRQTIRYSPVLDAYESVFFTGEAVVGVGAGPDLVLRKRTGAGKAIWWGFESREDKAGRGDITALQLLRPREKDGYGRGEVAVVGRANGKLEMVAMRTEGETAGRVGRVEVLQRYETGGLGVKSAALLHRGPAEMMVSVVLGTSGVALYRVRGPGGEAEAEAQAQAQAPVSEMVLADGEIPWMTTFLSPSLLALGATSSAPLRVYAISSQEGIRGTPVRTFSAVECAGVKTMGVYATAPLPTSIGSAENAGEVFLAGWYDGVSRLHDLRSPAQFVATYADPIDVQTPIYSLCPLGRQRFVVGGGRHCILKIFDLRMAGARVYDYLGDCNPPPPSPSPESPGWATYLSPPVHRRTFTNAADWESPVYSLALAASGRSVFAGTQGRVWELGFGDAAVAAVAETPAWRDGGGARLTMYEFGWTGTMYRQGAESAMGTAGLEGGRMDGRWCATAMRAG</sequence>
<dbReference type="SUPFAM" id="SSF81383">
    <property type="entry name" value="F-box domain"/>
    <property type="match status" value="1"/>
</dbReference>
<dbReference type="EMBL" id="JBBBZM010000024">
    <property type="protein sequence ID" value="KAL0638227.1"/>
    <property type="molecule type" value="Genomic_DNA"/>
</dbReference>
<evidence type="ECO:0000256" key="1">
    <source>
        <dbReference type="SAM" id="MobiDB-lite"/>
    </source>
</evidence>
<proteinExistence type="predicted"/>
<reference evidence="2 3" key="1">
    <citation type="submission" date="2024-02" db="EMBL/GenBank/DDBJ databases">
        <title>Discinaceae phylogenomics.</title>
        <authorList>
            <person name="Dirks A.C."/>
            <person name="James T.Y."/>
        </authorList>
    </citation>
    <scope>NUCLEOTIDE SEQUENCE [LARGE SCALE GENOMIC DNA]</scope>
    <source>
        <strain evidence="2 3">ACD0624</strain>
    </source>
</reference>
<comment type="caution">
    <text evidence="2">The sequence shown here is derived from an EMBL/GenBank/DDBJ whole genome shotgun (WGS) entry which is preliminary data.</text>
</comment>
<feature type="region of interest" description="Disordered" evidence="1">
    <location>
        <begin position="108"/>
        <end position="127"/>
    </location>
</feature>
<evidence type="ECO:0000313" key="2">
    <source>
        <dbReference type="EMBL" id="KAL0638227.1"/>
    </source>
</evidence>
<gene>
    <name evidence="2" type="ORF">Q9L58_002681</name>
</gene>
<name>A0ABR3GQN5_9PEZI</name>
<dbReference type="SUPFAM" id="SSF50978">
    <property type="entry name" value="WD40 repeat-like"/>
    <property type="match status" value="1"/>
</dbReference>
<evidence type="ECO:0000313" key="3">
    <source>
        <dbReference type="Proteomes" id="UP001447188"/>
    </source>
</evidence>
<dbReference type="Proteomes" id="UP001447188">
    <property type="component" value="Unassembled WGS sequence"/>
</dbReference>
<organism evidence="2 3">
    <name type="scientific">Discina gigas</name>
    <dbReference type="NCBI Taxonomy" id="1032678"/>
    <lineage>
        <taxon>Eukaryota</taxon>
        <taxon>Fungi</taxon>
        <taxon>Dikarya</taxon>
        <taxon>Ascomycota</taxon>
        <taxon>Pezizomycotina</taxon>
        <taxon>Pezizomycetes</taxon>
        <taxon>Pezizales</taxon>
        <taxon>Discinaceae</taxon>
        <taxon>Discina</taxon>
    </lineage>
</organism>
<evidence type="ECO:0008006" key="4">
    <source>
        <dbReference type="Google" id="ProtNLM"/>
    </source>
</evidence>
<keyword evidence="3" id="KW-1185">Reference proteome</keyword>
<dbReference type="InterPro" id="IPR036047">
    <property type="entry name" value="F-box-like_dom_sf"/>
</dbReference>
<accession>A0ABR3GQN5</accession>
<dbReference type="InterPro" id="IPR036322">
    <property type="entry name" value="WD40_repeat_dom_sf"/>
</dbReference>
<protein>
    <recommendedName>
        <fullName evidence="4">F-box domain-containing protein</fullName>
    </recommendedName>
</protein>